<dbReference type="EMBL" id="MUGY01000029">
    <property type="protein sequence ID" value="OXA89841.1"/>
    <property type="molecule type" value="Genomic_DNA"/>
</dbReference>
<keyword evidence="3" id="KW-1185">Reference proteome</keyword>
<reference evidence="2 3" key="1">
    <citation type="submission" date="2016-11" db="EMBL/GenBank/DDBJ databases">
        <title>Whole genomes of Flavobacteriaceae.</title>
        <authorList>
            <person name="Stine C."/>
            <person name="Li C."/>
            <person name="Tadesse D."/>
        </authorList>
    </citation>
    <scope>NUCLEOTIDE SEQUENCE [LARGE SCALE GENOMIC DNA]</scope>
    <source>
        <strain evidence="2 3">ATCC 29551</strain>
    </source>
</reference>
<feature type="transmembrane region" description="Helical" evidence="1">
    <location>
        <begin position="55"/>
        <end position="84"/>
    </location>
</feature>
<evidence type="ECO:0008006" key="4">
    <source>
        <dbReference type="Google" id="ProtNLM"/>
    </source>
</evidence>
<evidence type="ECO:0000313" key="3">
    <source>
        <dbReference type="Proteomes" id="UP000198424"/>
    </source>
</evidence>
<evidence type="ECO:0000256" key="1">
    <source>
        <dbReference type="SAM" id="Phobius"/>
    </source>
</evidence>
<comment type="caution">
    <text evidence="2">The sequence shown here is derived from an EMBL/GenBank/DDBJ whole genome shotgun (WGS) entry which is preliminary data.</text>
</comment>
<evidence type="ECO:0000313" key="2">
    <source>
        <dbReference type="EMBL" id="OXA89841.1"/>
    </source>
</evidence>
<gene>
    <name evidence="2" type="ORF">B0A62_20060</name>
</gene>
<organism evidence="2 3">
    <name type="scientific">Flavobacterium hydatis</name>
    <name type="common">Cytophaga aquatilis</name>
    <dbReference type="NCBI Taxonomy" id="991"/>
    <lineage>
        <taxon>Bacteria</taxon>
        <taxon>Pseudomonadati</taxon>
        <taxon>Bacteroidota</taxon>
        <taxon>Flavobacteriia</taxon>
        <taxon>Flavobacteriales</taxon>
        <taxon>Flavobacteriaceae</taxon>
        <taxon>Flavobacterium</taxon>
    </lineage>
</organism>
<proteinExistence type="predicted"/>
<feature type="transmembrane region" description="Helical" evidence="1">
    <location>
        <begin position="6"/>
        <end position="35"/>
    </location>
</feature>
<dbReference type="Proteomes" id="UP000198424">
    <property type="component" value="Unassembled WGS sequence"/>
</dbReference>
<accession>A0ABX4CAA4</accession>
<dbReference type="RefSeq" id="WP_089052204.1">
    <property type="nucleotide sequence ID" value="NZ_JBEWQG010000006.1"/>
</dbReference>
<keyword evidence="1" id="KW-0812">Transmembrane</keyword>
<sequence length="85" mass="8867">MSIAALVLGIVSIIFAFIPCINVLAVIGGVLAIIFSAIGMSQAKSNNASTTLSKVSFVIGIIALLLAVAFSLFYGFILGLLMMWD</sequence>
<keyword evidence="1" id="KW-0472">Membrane</keyword>
<name>A0ABX4CAA4_FLAHY</name>
<protein>
    <recommendedName>
        <fullName evidence="4">DUF4190 domain-containing protein</fullName>
    </recommendedName>
</protein>
<keyword evidence="1" id="KW-1133">Transmembrane helix</keyword>